<feature type="domain" description="SP-RING-type" evidence="14">
    <location>
        <begin position="141"/>
        <end position="197"/>
    </location>
</feature>
<dbReference type="GO" id="GO:0005634">
    <property type="term" value="C:nucleus"/>
    <property type="evidence" value="ECO:0007669"/>
    <property type="project" value="UniProtKB-SubCell"/>
</dbReference>
<dbReference type="InterPro" id="IPR013083">
    <property type="entry name" value="Znf_RING/FYVE/PHD"/>
</dbReference>
<dbReference type="KEGG" id="pmrn:116945115"/>
<dbReference type="GO" id="GO:0061665">
    <property type="term" value="F:SUMO ligase activity"/>
    <property type="evidence" value="ECO:0007669"/>
    <property type="project" value="TreeGrafter"/>
</dbReference>
<keyword evidence="5" id="KW-0808">Transferase</keyword>
<dbReference type="PANTHER" id="PTHR21330:SF1">
    <property type="entry name" value="E3 SUMO-PROTEIN LIGASE NSE2"/>
    <property type="match status" value="1"/>
</dbReference>
<dbReference type="GO" id="GO:0000724">
    <property type="term" value="P:double-strand break repair via homologous recombination"/>
    <property type="evidence" value="ECO:0007669"/>
    <property type="project" value="InterPro"/>
</dbReference>
<evidence type="ECO:0000313" key="16">
    <source>
        <dbReference type="RefSeq" id="XP_032815132.1"/>
    </source>
</evidence>
<dbReference type="Proteomes" id="UP001318040">
    <property type="component" value="Chromosome 23"/>
</dbReference>
<evidence type="ECO:0000313" key="15">
    <source>
        <dbReference type="Proteomes" id="UP001318040"/>
    </source>
</evidence>
<dbReference type="Gene3D" id="3.30.40.10">
    <property type="entry name" value="Zinc/RING finger domain, C3HC4 (zinc finger)"/>
    <property type="match status" value="1"/>
</dbReference>
<evidence type="ECO:0000256" key="6">
    <source>
        <dbReference type="ARBA" id="ARBA00022723"/>
    </source>
</evidence>
<gene>
    <name evidence="16 17" type="primary">NSMCE2</name>
</gene>
<evidence type="ECO:0000256" key="1">
    <source>
        <dbReference type="ARBA" id="ARBA00004123"/>
    </source>
</evidence>
<evidence type="ECO:0000256" key="13">
    <source>
        <dbReference type="SAM" id="MobiDB-lite"/>
    </source>
</evidence>
<dbReference type="Pfam" id="PF11789">
    <property type="entry name" value="zf-Nse"/>
    <property type="match status" value="1"/>
</dbReference>
<evidence type="ECO:0000256" key="11">
    <source>
        <dbReference type="ARBA" id="ARBA00031731"/>
    </source>
</evidence>
<dbReference type="PANTHER" id="PTHR21330">
    <property type="entry name" value="E3 SUMO-PROTEIN LIGASE NSE2"/>
    <property type="match status" value="1"/>
</dbReference>
<keyword evidence="10" id="KW-0539">Nucleus</keyword>
<comment type="similarity">
    <text evidence="3">Belongs to the NSE2 family.</text>
</comment>
<dbReference type="CTD" id="286053"/>
<dbReference type="InterPro" id="IPR026846">
    <property type="entry name" value="Nse2(Mms21)"/>
</dbReference>
<evidence type="ECO:0000256" key="10">
    <source>
        <dbReference type="ARBA" id="ARBA00023242"/>
    </source>
</evidence>
<keyword evidence="15" id="KW-1185">Reference proteome</keyword>
<dbReference type="InterPro" id="IPR004181">
    <property type="entry name" value="Znf_MIZ"/>
</dbReference>
<dbReference type="GO" id="GO:0008270">
    <property type="term" value="F:zinc ion binding"/>
    <property type="evidence" value="ECO:0007669"/>
    <property type="project" value="UniProtKB-KW"/>
</dbReference>
<dbReference type="CDD" id="cd16651">
    <property type="entry name" value="SPL-RING_NSE2"/>
    <property type="match status" value="1"/>
</dbReference>
<accession>A0AAJ7TEE9</accession>
<keyword evidence="9" id="KW-0862">Zinc</keyword>
<sequence>MAPRRATAAQRMAESAAASLRETRGLVDHGVERAVALALDMAKLSGDGAVIEQIQDTLCQLITVDKHLNSFLSAVNDAKQQHEQATSDPVEDLSKLLAARMETTDSTFEPRQDQRFLNFQRHITDIQQQVEGNGAEGEMQEDVVFSQAQQTLTCPLTTVLMRRPMRNKKCQHSYEESAIMEFIHKQRQKKRPINPGCGLQYQHKQWLGERWLARKAPRSSVRCRLPEREHQPARVTLADLLSRDRTILEGGHGWTGAEGRSRGPGELLGTF</sequence>
<comment type="pathway">
    <text evidence="2">Protein modification; protein sumoylation.</text>
</comment>
<evidence type="ECO:0000256" key="4">
    <source>
        <dbReference type="ARBA" id="ARBA00020923"/>
    </source>
</evidence>
<dbReference type="GO" id="GO:0016925">
    <property type="term" value="P:protein sumoylation"/>
    <property type="evidence" value="ECO:0007669"/>
    <property type="project" value="TreeGrafter"/>
</dbReference>
<evidence type="ECO:0000256" key="9">
    <source>
        <dbReference type="ARBA" id="ARBA00022833"/>
    </source>
</evidence>
<evidence type="ECO:0000256" key="8">
    <source>
        <dbReference type="ARBA" id="ARBA00022786"/>
    </source>
</evidence>
<dbReference type="AlphaFoldDB" id="A0AAJ7TEE9"/>
<evidence type="ECO:0000256" key="7">
    <source>
        <dbReference type="ARBA" id="ARBA00022771"/>
    </source>
</evidence>
<reference evidence="16 17" key="1">
    <citation type="submission" date="2025-04" db="UniProtKB">
        <authorList>
            <consortium name="RefSeq"/>
        </authorList>
    </citation>
    <scope>IDENTIFICATION</scope>
    <source>
        <tissue evidence="16 17">Sperm</tissue>
    </source>
</reference>
<evidence type="ECO:0000313" key="17">
    <source>
        <dbReference type="RefSeq" id="XP_032815133.1"/>
    </source>
</evidence>
<keyword evidence="6" id="KW-0479">Metal-binding</keyword>
<dbReference type="RefSeq" id="XP_032815132.1">
    <property type="nucleotide sequence ID" value="XM_032959241.1"/>
</dbReference>
<protein>
    <recommendedName>
        <fullName evidence="4">E3 SUMO-protein ligase NSE2</fullName>
    </recommendedName>
    <alternativeName>
        <fullName evidence="11">E3 SUMO-protein transferase NSE2</fullName>
    </alternativeName>
    <alternativeName>
        <fullName evidence="12">Non-structural maintenance of chromosomes element 2 homolog</fullName>
    </alternativeName>
</protein>
<dbReference type="GO" id="GO:0030915">
    <property type="term" value="C:Smc5-Smc6 complex"/>
    <property type="evidence" value="ECO:0007669"/>
    <property type="project" value="InterPro"/>
</dbReference>
<dbReference type="SUPFAM" id="SSF57850">
    <property type="entry name" value="RING/U-box"/>
    <property type="match status" value="1"/>
</dbReference>
<evidence type="ECO:0000256" key="12">
    <source>
        <dbReference type="ARBA" id="ARBA00032533"/>
    </source>
</evidence>
<organism evidence="15 17">
    <name type="scientific">Petromyzon marinus</name>
    <name type="common">Sea lamprey</name>
    <dbReference type="NCBI Taxonomy" id="7757"/>
    <lineage>
        <taxon>Eukaryota</taxon>
        <taxon>Metazoa</taxon>
        <taxon>Chordata</taxon>
        <taxon>Craniata</taxon>
        <taxon>Vertebrata</taxon>
        <taxon>Cyclostomata</taxon>
        <taxon>Hyperoartia</taxon>
        <taxon>Petromyzontiformes</taxon>
        <taxon>Petromyzontidae</taxon>
        <taxon>Petromyzon</taxon>
    </lineage>
</organism>
<evidence type="ECO:0000256" key="5">
    <source>
        <dbReference type="ARBA" id="ARBA00022679"/>
    </source>
</evidence>
<proteinExistence type="inferred from homology"/>
<keyword evidence="7" id="KW-0863">Zinc-finger</keyword>
<keyword evidence="16 17" id="KW-0436">Ligase</keyword>
<evidence type="ECO:0000259" key="14">
    <source>
        <dbReference type="Pfam" id="PF11789"/>
    </source>
</evidence>
<feature type="region of interest" description="Disordered" evidence="13">
    <location>
        <begin position="251"/>
        <end position="271"/>
    </location>
</feature>
<evidence type="ECO:0000256" key="3">
    <source>
        <dbReference type="ARBA" id="ARBA00008212"/>
    </source>
</evidence>
<comment type="subcellular location">
    <subcellularLocation>
        <location evidence="1">Nucleus</location>
    </subcellularLocation>
</comment>
<name>A0AAJ7TEE9_PETMA</name>
<keyword evidence="8" id="KW-0833">Ubl conjugation pathway</keyword>
<evidence type="ECO:0000256" key="2">
    <source>
        <dbReference type="ARBA" id="ARBA00004718"/>
    </source>
</evidence>
<dbReference type="RefSeq" id="XP_032815133.1">
    <property type="nucleotide sequence ID" value="XM_032959242.1"/>
</dbReference>
<dbReference type="GO" id="GO:0016874">
    <property type="term" value="F:ligase activity"/>
    <property type="evidence" value="ECO:0007669"/>
    <property type="project" value="UniProtKB-KW"/>
</dbReference>